<dbReference type="SUPFAM" id="SSF46689">
    <property type="entry name" value="Homeodomain-like"/>
    <property type="match status" value="1"/>
</dbReference>
<keyword evidence="2" id="KW-0238">DNA-binding</keyword>
<keyword evidence="1" id="KW-0805">Transcription regulation</keyword>
<accession>A0A0B7HSH0</accession>
<dbReference type="InterPro" id="IPR020449">
    <property type="entry name" value="Tscrpt_reg_AraC-type_HTH"/>
</dbReference>
<dbReference type="GO" id="GO:0003700">
    <property type="term" value="F:DNA-binding transcription factor activity"/>
    <property type="evidence" value="ECO:0007669"/>
    <property type="project" value="InterPro"/>
</dbReference>
<dbReference type="InterPro" id="IPR018060">
    <property type="entry name" value="HTH_AraC"/>
</dbReference>
<dbReference type="EMBL" id="CDOE01000080">
    <property type="protein sequence ID" value="CEN41574.1"/>
    <property type="molecule type" value="Genomic_DNA"/>
</dbReference>
<keyword evidence="3" id="KW-0804">Transcription</keyword>
<dbReference type="PANTHER" id="PTHR43280:SF28">
    <property type="entry name" value="HTH-TYPE TRANSCRIPTIONAL ACTIVATOR RHAS"/>
    <property type="match status" value="1"/>
</dbReference>
<dbReference type="GO" id="GO:0043565">
    <property type="term" value="F:sequence-specific DNA binding"/>
    <property type="evidence" value="ECO:0007669"/>
    <property type="project" value="InterPro"/>
</dbReference>
<evidence type="ECO:0000313" key="5">
    <source>
        <dbReference type="EMBL" id="CEN41574.1"/>
    </source>
</evidence>
<dbReference type="Gene3D" id="1.10.10.60">
    <property type="entry name" value="Homeodomain-like"/>
    <property type="match status" value="1"/>
</dbReference>
<dbReference type="AlphaFoldDB" id="A0A0B7HSH0"/>
<dbReference type="PROSITE" id="PS01124">
    <property type="entry name" value="HTH_ARAC_FAMILY_2"/>
    <property type="match status" value="1"/>
</dbReference>
<dbReference type="PRINTS" id="PR00032">
    <property type="entry name" value="HTHARAC"/>
</dbReference>
<dbReference type="InterPro" id="IPR009057">
    <property type="entry name" value="Homeodomain-like_sf"/>
</dbReference>
<proteinExistence type="predicted"/>
<evidence type="ECO:0000256" key="3">
    <source>
        <dbReference type="ARBA" id="ARBA00023163"/>
    </source>
</evidence>
<evidence type="ECO:0000313" key="6">
    <source>
        <dbReference type="Proteomes" id="UP000044026"/>
    </source>
</evidence>
<evidence type="ECO:0000259" key="4">
    <source>
        <dbReference type="PROSITE" id="PS01124"/>
    </source>
</evidence>
<feature type="domain" description="HTH araC/xylS-type" evidence="4">
    <location>
        <begin position="1"/>
        <end position="36"/>
    </location>
</feature>
<evidence type="ECO:0000256" key="2">
    <source>
        <dbReference type="ARBA" id="ARBA00023125"/>
    </source>
</evidence>
<sequence length="37" mass="4284">MSMAEIADACGFENANYFTRLFKKEFGMTPSQFQKMI</sequence>
<gene>
    <name evidence="5" type="ORF">CCAN12_810100</name>
</gene>
<organism evidence="5 6">
    <name type="scientific">Capnocytophaga canimorsus</name>
    <dbReference type="NCBI Taxonomy" id="28188"/>
    <lineage>
        <taxon>Bacteria</taxon>
        <taxon>Pseudomonadati</taxon>
        <taxon>Bacteroidota</taxon>
        <taxon>Flavobacteriia</taxon>
        <taxon>Flavobacteriales</taxon>
        <taxon>Flavobacteriaceae</taxon>
        <taxon>Capnocytophaga</taxon>
    </lineage>
</organism>
<name>A0A0B7HSH0_9FLAO</name>
<protein>
    <recommendedName>
        <fullName evidence="4">HTH araC/xylS-type domain-containing protein</fullName>
    </recommendedName>
</protein>
<dbReference type="Pfam" id="PF00165">
    <property type="entry name" value="HTH_AraC"/>
    <property type="match status" value="1"/>
</dbReference>
<dbReference type="PANTHER" id="PTHR43280">
    <property type="entry name" value="ARAC-FAMILY TRANSCRIPTIONAL REGULATOR"/>
    <property type="match status" value="1"/>
</dbReference>
<evidence type="ECO:0000256" key="1">
    <source>
        <dbReference type="ARBA" id="ARBA00023015"/>
    </source>
</evidence>
<dbReference type="Proteomes" id="UP000044026">
    <property type="component" value="Unassembled WGS sequence"/>
</dbReference>
<reference evidence="5 6" key="1">
    <citation type="submission" date="2015-01" db="EMBL/GenBank/DDBJ databases">
        <authorList>
            <person name="Xiang T."/>
            <person name="Song Y."/>
            <person name="Huang L."/>
            <person name="Wang B."/>
            <person name="Wu P."/>
        </authorList>
    </citation>
    <scope>NUCLEOTIDE SEQUENCE [LARGE SCALE GENOMIC DNA]</scope>
    <source>
        <strain evidence="5 6">Cc12</strain>
    </source>
</reference>